<organism evidence="2 3">
    <name type="scientific">Clostridium scatologenes</name>
    <dbReference type="NCBI Taxonomy" id="1548"/>
    <lineage>
        <taxon>Bacteria</taxon>
        <taxon>Bacillati</taxon>
        <taxon>Bacillota</taxon>
        <taxon>Clostridia</taxon>
        <taxon>Eubacteriales</taxon>
        <taxon>Clostridiaceae</taxon>
        <taxon>Clostridium</taxon>
    </lineage>
</organism>
<evidence type="ECO:0000313" key="3">
    <source>
        <dbReference type="Proteomes" id="UP000033115"/>
    </source>
</evidence>
<keyword evidence="3" id="KW-1185">Reference proteome</keyword>
<dbReference type="Proteomes" id="UP000033115">
    <property type="component" value="Chromosome"/>
</dbReference>
<dbReference type="EMBL" id="CP009933">
    <property type="protein sequence ID" value="AKA67168.1"/>
    <property type="molecule type" value="Genomic_DNA"/>
</dbReference>
<evidence type="ECO:0000256" key="1">
    <source>
        <dbReference type="SAM" id="MobiDB-lite"/>
    </source>
</evidence>
<sequence>MEKKIWNPPEFLELGVQSTEKSKTWQGGVDATWTDGSGNTWESHSGTM</sequence>
<protein>
    <submittedName>
        <fullName evidence="2">Uncharacterized protein</fullName>
    </submittedName>
</protein>
<feature type="compositionally biased region" description="Polar residues" evidence="1">
    <location>
        <begin position="34"/>
        <end position="48"/>
    </location>
</feature>
<dbReference type="STRING" id="1548.CSCA_0043"/>
<dbReference type="RefSeq" id="WP_158407958.1">
    <property type="nucleotide sequence ID" value="NZ_CP009933.1"/>
</dbReference>
<name>A0A0E3JWF2_CLOSL</name>
<dbReference type="KEGG" id="csq:CSCA_0043"/>
<gene>
    <name evidence="2" type="ORF">CSCA_0043</name>
</gene>
<reference evidence="2 3" key="1">
    <citation type="journal article" date="2015" name="J. Biotechnol.">
        <title>Complete genome sequence of a malodorant-producing acetogen, Clostridium scatologenes ATCC 25775(T).</title>
        <authorList>
            <person name="Zhu Z."/>
            <person name="Guo T."/>
            <person name="Zheng H."/>
            <person name="Song T."/>
            <person name="Ouyang P."/>
            <person name="Xie J."/>
        </authorList>
    </citation>
    <scope>NUCLEOTIDE SEQUENCE [LARGE SCALE GENOMIC DNA]</scope>
    <source>
        <strain evidence="2 3">ATCC 25775</strain>
    </source>
</reference>
<dbReference type="AlphaFoldDB" id="A0A0E3JWF2"/>
<feature type="region of interest" description="Disordered" evidence="1">
    <location>
        <begin position="18"/>
        <end position="48"/>
    </location>
</feature>
<proteinExistence type="predicted"/>
<accession>A0A0E3JWF2</accession>
<dbReference type="HOGENOM" id="CLU_3151392_0_0_9"/>
<evidence type="ECO:0000313" key="2">
    <source>
        <dbReference type="EMBL" id="AKA67168.1"/>
    </source>
</evidence>